<reference evidence="1 2" key="1">
    <citation type="submission" date="2024-09" db="EMBL/GenBank/DDBJ databases">
        <title>Novel species of the genus Pelomonas and Roseateles isolated from streams.</title>
        <authorList>
            <person name="Lu H."/>
        </authorList>
    </citation>
    <scope>NUCLEOTIDE SEQUENCE [LARGE SCALE GENOMIC DNA]</scope>
    <source>
        <strain evidence="1 2">DC23W</strain>
    </source>
</reference>
<evidence type="ECO:0000313" key="2">
    <source>
        <dbReference type="Proteomes" id="UP001606300"/>
    </source>
</evidence>
<proteinExistence type="predicted"/>
<dbReference type="RefSeq" id="WP_394470449.1">
    <property type="nucleotide sequence ID" value="NZ_JBIGHY010000003.1"/>
</dbReference>
<sequence length="440" mass="46449">MSAAARPGRLRAALRLSLKAVAWTALALAFAGLVALALAVQASPRWPGPAAVSALDIARARSFLQRNDPRRPATGPLRTLVATEREANLMLSQLSRRLAPGASAQLMLAGGSAILQASMPVPHSPVAAWLNISVTLHETPGLPTLDDLRVGRLPVPAWVAERLLPHLLERLHATPEGALALDMVRRVRLTPTRVEVIYEWGDDGLQRLLGTLLPPAEQARLTAYAQALAGALQAHAAAGGGGAVPLARLLPPLFTLASQRSAGGADALAENRAALLTLALQATGRRMADLVPAIQAAPLPQPVSVTLAGRDDFAQHFLISAVVALEGGGPLADAIGVYKEVADLRDGSGFSFNDIAADRAGTRFGLLARRDPRTLQDRLARGAPESDFMPDVADLPEFLGRKDFLATYGGVDAPPYRRMLADIDRRLDALPLLGASAPQR</sequence>
<gene>
    <name evidence="1" type="ORF">ACG02S_10755</name>
</gene>
<name>A0ABW7ELR4_9BURK</name>
<organism evidence="1 2">
    <name type="scientific">Pelomonas dachongensis</name>
    <dbReference type="NCBI Taxonomy" id="3299029"/>
    <lineage>
        <taxon>Bacteria</taxon>
        <taxon>Pseudomonadati</taxon>
        <taxon>Pseudomonadota</taxon>
        <taxon>Betaproteobacteria</taxon>
        <taxon>Burkholderiales</taxon>
        <taxon>Sphaerotilaceae</taxon>
        <taxon>Roseateles</taxon>
    </lineage>
</organism>
<dbReference type="Proteomes" id="UP001606300">
    <property type="component" value="Unassembled WGS sequence"/>
</dbReference>
<accession>A0ABW7ELR4</accession>
<protein>
    <submittedName>
        <fullName evidence="1">Uncharacterized protein</fullName>
    </submittedName>
</protein>
<comment type="caution">
    <text evidence="1">The sequence shown here is derived from an EMBL/GenBank/DDBJ whole genome shotgun (WGS) entry which is preliminary data.</text>
</comment>
<keyword evidence="2" id="KW-1185">Reference proteome</keyword>
<dbReference type="EMBL" id="JBIGHY010000003">
    <property type="protein sequence ID" value="MFG6414374.1"/>
    <property type="molecule type" value="Genomic_DNA"/>
</dbReference>
<evidence type="ECO:0000313" key="1">
    <source>
        <dbReference type="EMBL" id="MFG6414374.1"/>
    </source>
</evidence>